<feature type="compositionally biased region" description="Polar residues" evidence="1">
    <location>
        <begin position="18"/>
        <end position="31"/>
    </location>
</feature>
<keyword evidence="3" id="KW-1185">Reference proteome</keyword>
<dbReference type="KEGG" id="glz:GLAREA_08744"/>
<dbReference type="OrthoDB" id="2120038at2759"/>
<dbReference type="InterPro" id="IPR034444">
    <property type="entry name" value="Nuo17.8"/>
</dbReference>
<evidence type="ECO:0000313" key="2">
    <source>
        <dbReference type="EMBL" id="EPE36581.1"/>
    </source>
</evidence>
<dbReference type="RefSeq" id="XP_008075896.1">
    <property type="nucleotide sequence ID" value="XM_008077705.1"/>
</dbReference>
<accession>S3DX97</accession>
<evidence type="ECO:0000313" key="3">
    <source>
        <dbReference type="Proteomes" id="UP000016922"/>
    </source>
</evidence>
<proteinExistence type="predicted"/>
<dbReference type="EMBL" id="KE145352">
    <property type="protein sequence ID" value="EPE36581.1"/>
    <property type="molecule type" value="Genomic_DNA"/>
</dbReference>
<dbReference type="STRING" id="1116229.S3DX97"/>
<evidence type="ECO:0000256" key="1">
    <source>
        <dbReference type="SAM" id="MobiDB-lite"/>
    </source>
</evidence>
<sequence length="192" mass="21156">MFALRRKAVQTAGRRPAATSTVSRLYSTGQHGKTGDEVHHFAGSSQEHGEHHAGPENESLGTGFFVVLAAIPLSIGLYSVSRPDKDGKPAGLSRFIDSFSHYKEKWATQNTLHVQAIEQAAYNRNVDQNATPSMHIDLRFPEIFNTGSPYNVIAGQGPRNMDALVAHYQKQNTDEDERRAKALAAKQNNTRT</sequence>
<protein>
    <submittedName>
        <fullName evidence="2">NADH-ubiquinone oxidoreductase 17.8 kDa subunit</fullName>
    </submittedName>
</protein>
<keyword evidence="2" id="KW-0830">Ubiquinone</keyword>
<dbReference type="OMA" id="RNIQAGH"/>
<dbReference type="GO" id="GO:0005739">
    <property type="term" value="C:mitochondrion"/>
    <property type="evidence" value="ECO:0007669"/>
    <property type="project" value="InterPro"/>
</dbReference>
<dbReference type="PANTHER" id="PTHR42100">
    <property type="entry name" value="OXIDOREDUCTASE 178 KDA SUBUNIT, PUTATIVE (AFU_ORTHOLOGUE AFUA_8G04320)-RELATED"/>
    <property type="match status" value="1"/>
</dbReference>
<dbReference type="GeneID" id="19467792"/>
<dbReference type="AlphaFoldDB" id="S3DX97"/>
<dbReference type="HOGENOM" id="CLU_095735_0_1_1"/>
<organism evidence="2 3">
    <name type="scientific">Glarea lozoyensis (strain ATCC 20868 / MF5171)</name>
    <dbReference type="NCBI Taxonomy" id="1116229"/>
    <lineage>
        <taxon>Eukaryota</taxon>
        <taxon>Fungi</taxon>
        <taxon>Dikarya</taxon>
        <taxon>Ascomycota</taxon>
        <taxon>Pezizomycotina</taxon>
        <taxon>Leotiomycetes</taxon>
        <taxon>Helotiales</taxon>
        <taxon>Helotiaceae</taxon>
        <taxon>Glarea</taxon>
    </lineage>
</organism>
<dbReference type="Proteomes" id="UP000016922">
    <property type="component" value="Unassembled WGS sequence"/>
</dbReference>
<name>S3DX97_GLAL2</name>
<reference evidence="2 3" key="1">
    <citation type="journal article" date="2013" name="BMC Genomics">
        <title>Genomics-driven discovery of the pneumocandin biosynthetic gene cluster in the fungus Glarea lozoyensis.</title>
        <authorList>
            <person name="Chen L."/>
            <person name="Yue Q."/>
            <person name="Zhang X."/>
            <person name="Xiang M."/>
            <person name="Wang C."/>
            <person name="Li S."/>
            <person name="Che Y."/>
            <person name="Ortiz-Lopez F.J."/>
            <person name="Bills G.F."/>
            <person name="Liu X."/>
            <person name="An Z."/>
        </authorList>
    </citation>
    <scope>NUCLEOTIDE SEQUENCE [LARGE SCALE GENOMIC DNA]</scope>
    <source>
        <strain evidence="3">ATCC 20868 / MF5171</strain>
    </source>
</reference>
<dbReference type="PANTHER" id="PTHR42100:SF1">
    <property type="entry name" value="OXIDOREDUCTASE 178 KDA SUBUNIT, PUTATIVE (AFU_ORTHOLOGUE AFUA_8G04320)-RELATED"/>
    <property type="match status" value="1"/>
</dbReference>
<feature type="region of interest" description="Disordered" evidence="1">
    <location>
        <begin position="1"/>
        <end position="56"/>
    </location>
</feature>
<gene>
    <name evidence="2" type="ORF">GLAREA_08744</name>
</gene>
<dbReference type="eggNOG" id="ENOG502S7GA">
    <property type="taxonomic scope" value="Eukaryota"/>
</dbReference>